<evidence type="ECO:0000256" key="1">
    <source>
        <dbReference type="ARBA" id="ARBA00004173"/>
    </source>
</evidence>
<dbReference type="Proteomes" id="UP001583177">
    <property type="component" value="Unassembled WGS sequence"/>
</dbReference>
<keyword evidence="8" id="KW-1185">Reference proteome</keyword>
<keyword evidence="4" id="KW-0256">Endoplasmic reticulum</keyword>
<keyword evidence="5" id="KW-0496">Mitochondrion</keyword>
<dbReference type="PANTHER" id="PTHR48182:SF2">
    <property type="entry name" value="PROTEIN SERAC1"/>
    <property type="match status" value="1"/>
</dbReference>
<protein>
    <recommendedName>
        <fullName evidence="9">GPI inositol-deacylase</fullName>
    </recommendedName>
</protein>
<comment type="subcellular location">
    <subcellularLocation>
        <location evidence="2">Endoplasmic reticulum</location>
    </subcellularLocation>
    <subcellularLocation>
        <location evidence="3">Membrane</location>
    </subcellularLocation>
    <subcellularLocation>
        <location evidence="1">Mitochondrion</location>
    </subcellularLocation>
</comment>
<dbReference type="EMBL" id="JAWRVE010000075">
    <property type="protein sequence ID" value="KAL1863051.1"/>
    <property type="molecule type" value="Genomic_DNA"/>
</dbReference>
<keyword evidence="6" id="KW-0472">Membrane</keyword>
<evidence type="ECO:0008006" key="9">
    <source>
        <dbReference type="Google" id="ProtNLM"/>
    </source>
</evidence>
<comment type="caution">
    <text evidence="7">The sequence shown here is derived from an EMBL/GenBank/DDBJ whole genome shotgun (WGS) entry which is preliminary data.</text>
</comment>
<reference evidence="7 8" key="1">
    <citation type="journal article" date="2024" name="IMA Fungus">
        <title>IMA Genome - F19 : A genome assembly and annotation guide to empower mycologists, including annotated draft genome sequences of Ceratocystis pirilliformis, Diaporthe australafricana, Fusarium ophioides, Paecilomyces lecythidis, and Sporothrix stenoceras.</title>
        <authorList>
            <person name="Aylward J."/>
            <person name="Wilson A.M."/>
            <person name="Visagie C.M."/>
            <person name="Spraker J."/>
            <person name="Barnes I."/>
            <person name="Buitendag C."/>
            <person name="Ceriani C."/>
            <person name="Del Mar Angel L."/>
            <person name="du Plessis D."/>
            <person name="Fuchs T."/>
            <person name="Gasser K."/>
            <person name="Kramer D."/>
            <person name="Li W."/>
            <person name="Munsamy K."/>
            <person name="Piso A."/>
            <person name="Price J.L."/>
            <person name="Sonnekus B."/>
            <person name="Thomas C."/>
            <person name="van der Nest A."/>
            <person name="van Dijk A."/>
            <person name="van Heerden A."/>
            <person name="van Vuuren N."/>
            <person name="Yilmaz N."/>
            <person name="Duong T.A."/>
            <person name="van der Merwe N.A."/>
            <person name="Wingfield M.J."/>
            <person name="Wingfield B.D."/>
        </authorList>
    </citation>
    <scope>NUCLEOTIDE SEQUENCE [LARGE SCALE GENOMIC DNA]</scope>
    <source>
        <strain evidence="7 8">CMW 18300</strain>
    </source>
</reference>
<evidence type="ECO:0000256" key="6">
    <source>
        <dbReference type="ARBA" id="ARBA00023136"/>
    </source>
</evidence>
<dbReference type="SUPFAM" id="SSF53474">
    <property type="entry name" value="alpha/beta-Hydrolases"/>
    <property type="match status" value="1"/>
</dbReference>
<evidence type="ECO:0000256" key="3">
    <source>
        <dbReference type="ARBA" id="ARBA00004370"/>
    </source>
</evidence>
<evidence type="ECO:0000256" key="4">
    <source>
        <dbReference type="ARBA" id="ARBA00022824"/>
    </source>
</evidence>
<name>A0ABR3WJ89_9PEZI</name>
<evidence type="ECO:0000313" key="7">
    <source>
        <dbReference type="EMBL" id="KAL1863051.1"/>
    </source>
</evidence>
<evidence type="ECO:0000256" key="5">
    <source>
        <dbReference type="ARBA" id="ARBA00023128"/>
    </source>
</evidence>
<evidence type="ECO:0000256" key="2">
    <source>
        <dbReference type="ARBA" id="ARBA00004240"/>
    </source>
</evidence>
<accession>A0ABR3WJ89</accession>
<sequence>MDFRMGMNAVHSAPPNTAVANIVFVHGLFGGPWKTWAAKAKRKRGGLSNREDAVSGTTHVFWPETLLPSAIDNVNIYSFGYDADVERFMSSAGLNTVHQHGRNLFNELYALRNSQIPTIIIAHSLGGLVAKEALNQSAHSAHEDERDVVLSTRGIIFLGTPHRGSNAASYGRVAYLLTRFLAFQSANTKLLSALEKNSETLDRISTDFFQTLESYKNLRIASFSEEKEVRFGVLGMQIVRADSAKIGHAREVWGSFSEDHRNMAKFSTAQDEGFVKVVRKIKEWAGDQSQMSSVELKTYEG</sequence>
<gene>
    <name evidence="7" type="ORF">Daus18300_008207</name>
</gene>
<dbReference type="InterPro" id="IPR029058">
    <property type="entry name" value="AB_hydrolase_fold"/>
</dbReference>
<evidence type="ECO:0000313" key="8">
    <source>
        <dbReference type="Proteomes" id="UP001583177"/>
    </source>
</evidence>
<dbReference type="PANTHER" id="PTHR48182">
    <property type="entry name" value="PROTEIN SERAC1"/>
    <property type="match status" value="1"/>
</dbReference>
<organism evidence="7 8">
    <name type="scientific">Diaporthe australafricana</name>
    <dbReference type="NCBI Taxonomy" id="127596"/>
    <lineage>
        <taxon>Eukaryota</taxon>
        <taxon>Fungi</taxon>
        <taxon>Dikarya</taxon>
        <taxon>Ascomycota</taxon>
        <taxon>Pezizomycotina</taxon>
        <taxon>Sordariomycetes</taxon>
        <taxon>Sordariomycetidae</taxon>
        <taxon>Diaporthales</taxon>
        <taxon>Diaporthaceae</taxon>
        <taxon>Diaporthe</taxon>
    </lineage>
</organism>
<dbReference type="Gene3D" id="3.40.50.1820">
    <property type="entry name" value="alpha/beta hydrolase"/>
    <property type="match status" value="1"/>
</dbReference>
<dbReference type="InterPro" id="IPR052374">
    <property type="entry name" value="SERAC1"/>
</dbReference>
<proteinExistence type="predicted"/>